<evidence type="ECO:0000313" key="3">
    <source>
        <dbReference type="Proteomes" id="UP000242972"/>
    </source>
</evidence>
<dbReference type="PANTHER" id="PTHR33221">
    <property type="entry name" value="WINGED HELIX-TURN-HELIX TRANSCRIPTIONAL REGULATOR, RRF2 FAMILY"/>
    <property type="match status" value="1"/>
</dbReference>
<dbReference type="GO" id="GO:0003677">
    <property type="term" value="F:DNA binding"/>
    <property type="evidence" value="ECO:0007669"/>
    <property type="project" value="UniProtKB-KW"/>
</dbReference>
<dbReference type="InterPro" id="IPR036388">
    <property type="entry name" value="WH-like_DNA-bd_sf"/>
</dbReference>
<dbReference type="GO" id="GO:0005829">
    <property type="term" value="C:cytosol"/>
    <property type="evidence" value="ECO:0007669"/>
    <property type="project" value="TreeGrafter"/>
</dbReference>
<comment type="caution">
    <text evidence="2">The sequence shown here is derived from an EMBL/GenBank/DDBJ whole genome shotgun (WGS) entry which is preliminary data.</text>
</comment>
<dbReference type="Proteomes" id="UP000242972">
    <property type="component" value="Unassembled WGS sequence"/>
</dbReference>
<dbReference type="PROSITE" id="PS01332">
    <property type="entry name" value="HTH_RRF2_1"/>
    <property type="match status" value="1"/>
</dbReference>
<evidence type="ECO:0000313" key="2">
    <source>
        <dbReference type="EMBL" id="PSR34026.1"/>
    </source>
</evidence>
<dbReference type="InterPro" id="IPR030489">
    <property type="entry name" value="TR_Rrf2-type_CS"/>
</dbReference>
<dbReference type="PROSITE" id="PS51197">
    <property type="entry name" value="HTH_RRF2_2"/>
    <property type="match status" value="1"/>
</dbReference>
<sequence length="153" mass="16253">MFKLSSGFKAGLRALTILASKSGSGPVPISEIAPELNLSDKYLEQLLMALKRAGLVRSSRGANGGFVLARAAAKITLLDIMTALQGPIAFCDCEITSCPDCIRPEIWEALELCIGATLSTITLQHLVSTEPFQVMAHSIVLPDSPLWQDGAGI</sequence>
<gene>
    <name evidence="2" type="ORF">C7B46_07110</name>
</gene>
<name>A0A2T2XHT0_9FIRM</name>
<dbReference type="SUPFAM" id="SSF46785">
    <property type="entry name" value="Winged helix' DNA-binding domain"/>
    <property type="match status" value="1"/>
</dbReference>
<dbReference type="Gene3D" id="1.10.10.10">
    <property type="entry name" value="Winged helix-like DNA-binding domain superfamily/Winged helix DNA-binding domain"/>
    <property type="match status" value="1"/>
</dbReference>
<reference evidence="2 3" key="1">
    <citation type="journal article" date="2014" name="BMC Genomics">
        <title>Comparison of environmental and isolate Sulfobacillus genomes reveals diverse carbon, sulfur, nitrogen, and hydrogen metabolisms.</title>
        <authorList>
            <person name="Justice N.B."/>
            <person name="Norman A."/>
            <person name="Brown C.T."/>
            <person name="Singh A."/>
            <person name="Thomas B.C."/>
            <person name="Banfield J.F."/>
        </authorList>
    </citation>
    <scope>NUCLEOTIDE SEQUENCE [LARGE SCALE GENOMIC DNA]</scope>
    <source>
        <strain evidence="2">AMDSBA4</strain>
    </source>
</reference>
<accession>A0A2T2XHT0</accession>
<dbReference type="GO" id="GO:0003700">
    <property type="term" value="F:DNA-binding transcription factor activity"/>
    <property type="evidence" value="ECO:0007669"/>
    <property type="project" value="TreeGrafter"/>
</dbReference>
<dbReference type="PANTHER" id="PTHR33221:SF5">
    <property type="entry name" value="HTH-TYPE TRANSCRIPTIONAL REGULATOR ISCR"/>
    <property type="match status" value="1"/>
</dbReference>
<dbReference type="Pfam" id="PF02082">
    <property type="entry name" value="Rrf2"/>
    <property type="match status" value="1"/>
</dbReference>
<dbReference type="InterPro" id="IPR036390">
    <property type="entry name" value="WH_DNA-bd_sf"/>
</dbReference>
<dbReference type="EMBL" id="PXYW01000013">
    <property type="protein sequence ID" value="PSR34026.1"/>
    <property type="molecule type" value="Genomic_DNA"/>
</dbReference>
<protein>
    <submittedName>
        <fullName evidence="2">Rrf2 family transcriptional regulator</fullName>
    </submittedName>
</protein>
<dbReference type="InterPro" id="IPR000944">
    <property type="entry name" value="Tscrpt_reg_Rrf2"/>
</dbReference>
<evidence type="ECO:0000256" key="1">
    <source>
        <dbReference type="ARBA" id="ARBA00023125"/>
    </source>
</evidence>
<dbReference type="NCBIfam" id="TIGR00738">
    <property type="entry name" value="rrf2_super"/>
    <property type="match status" value="1"/>
</dbReference>
<keyword evidence="1" id="KW-0238">DNA-binding</keyword>
<proteinExistence type="predicted"/>
<organism evidence="2 3">
    <name type="scientific">Sulfobacillus benefaciens</name>
    <dbReference type="NCBI Taxonomy" id="453960"/>
    <lineage>
        <taxon>Bacteria</taxon>
        <taxon>Bacillati</taxon>
        <taxon>Bacillota</taxon>
        <taxon>Clostridia</taxon>
        <taxon>Eubacteriales</taxon>
        <taxon>Clostridiales Family XVII. Incertae Sedis</taxon>
        <taxon>Sulfobacillus</taxon>
    </lineage>
</organism>
<dbReference type="AlphaFoldDB" id="A0A2T2XHT0"/>